<evidence type="ECO:0000313" key="4">
    <source>
        <dbReference type="Proteomes" id="UP000620104"/>
    </source>
</evidence>
<proteinExistence type="predicted"/>
<evidence type="ECO:0000259" key="2">
    <source>
        <dbReference type="PROSITE" id="PS51212"/>
    </source>
</evidence>
<gene>
    <name evidence="3" type="ORF">NliqN6_5299</name>
</gene>
<protein>
    <recommendedName>
        <fullName evidence="2">WSC domain-containing protein</fullName>
    </recommendedName>
</protein>
<keyword evidence="4" id="KW-1185">Reference proteome</keyword>
<dbReference type="Proteomes" id="UP000620104">
    <property type="component" value="Unassembled WGS sequence"/>
</dbReference>
<feature type="domain" description="WSC" evidence="2">
    <location>
        <begin position="411"/>
        <end position="507"/>
    </location>
</feature>
<feature type="signal peptide" evidence="1">
    <location>
        <begin position="1"/>
        <end position="25"/>
    </location>
</feature>
<dbReference type="AlphaFoldDB" id="A0A8H3TXE6"/>
<dbReference type="PANTHER" id="PTHR43662">
    <property type="match status" value="1"/>
</dbReference>
<dbReference type="EMBL" id="BLZA01000032">
    <property type="protein sequence ID" value="GHJ88897.1"/>
    <property type="molecule type" value="Genomic_DNA"/>
</dbReference>
<dbReference type="InterPro" id="IPR002889">
    <property type="entry name" value="WSC_carb-bd"/>
</dbReference>
<dbReference type="PANTHER" id="PTHR43662:SF3">
    <property type="entry name" value="DOMAIN PROTEIN, PUTATIVE (AFU_ORTHOLOGUE AFUA_6G11970)-RELATED"/>
    <property type="match status" value="1"/>
</dbReference>
<dbReference type="OrthoDB" id="74764at2759"/>
<reference evidence="3" key="1">
    <citation type="submission" date="2020-07" db="EMBL/GenBank/DDBJ databases">
        <title>Draft Genome Sequence of a Deep-Sea Yeast, Naganishia (Cryptococcus) liquefaciens strain N6.</title>
        <authorList>
            <person name="Han Y.W."/>
            <person name="Kajitani R."/>
            <person name="Morimoto H."/>
            <person name="Parhat M."/>
            <person name="Tsubouchi H."/>
            <person name="Bakenova O."/>
            <person name="Ogata M."/>
            <person name="Argunhan B."/>
            <person name="Aoki R."/>
            <person name="Kajiwara S."/>
            <person name="Itoh T."/>
            <person name="Iwasaki H."/>
        </authorList>
    </citation>
    <scope>NUCLEOTIDE SEQUENCE</scope>
    <source>
        <strain evidence="3">N6</strain>
    </source>
</reference>
<feature type="domain" description="WSC" evidence="2">
    <location>
        <begin position="516"/>
        <end position="615"/>
    </location>
</feature>
<dbReference type="Pfam" id="PF01822">
    <property type="entry name" value="WSC"/>
    <property type="match status" value="2"/>
</dbReference>
<organism evidence="3 4">
    <name type="scientific">Naganishia liquefaciens</name>
    <dbReference type="NCBI Taxonomy" id="104408"/>
    <lineage>
        <taxon>Eukaryota</taxon>
        <taxon>Fungi</taxon>
        <taxon>Dikarya</taxon>
        <taxon>Basidiomycota</taxon>
        <taxon>Agaricomycotina</taxon>
        <taxon>Tremellomycetes</taxon>
        <taxon>Filobasidiales</taxon>
        <taxon>Filobasidiaceae</taxon>
        <taxon>Naganishia</taxon>
    </lineage>
</organism>
<evidence type="ECO:0000256" key="1">
    <source>
        <dbReference type="SAM" id="SignalP"/>
    </source>
</evidence>
<dbReference type="SMART" id="SM00321">
    <property type="entry name" value="WSC"/>
    <property type="match status" value="2"/>
</dbReference>
<evidence type="ECO:0000313" key="3">
    <source>
        <dbReference type="EMBL" id="GHJ88897.1"/>
    </source>
</evidence>
<sequence>MKTPTLCGLVSTGLVLTVSLLKANAQPYRQFSPDMLPGTVFAAAEPGDDDFGLDGFHLDYLYPLVREQLDPVVSPNLQSSHMHRVFGGSNFGAGYNYDESIASNCTTAGISVDKSNYWEPQLYWIEKNGSFTAVPTVDRFYYFLGRVDQSIPVKPFPKGLRMLAGDPSNKKPIPNRAAEFICQVRSDFTKSLGLDNFNFPRDCPWGLKTAFHFPSCWDGVNLYKKDNSHMAYPVVNPPRDGGCPYTHPNKLPTIFFESTWHISTIASAKGQPLKGRLTWANGDTTGYGYHADFTNGWDIDVLTDVLNASGDCVALNKSIPATECSVLAKYMTTQDRDNAKTCPPARGQLEEPYPQVDSVSVPVLPGGASGDKPTCDPAVPGLDVSSFLVNDGDWVAPEDQQAPFKLDNSSGWHDIGCYGTTDKVGVFDGNVSYVDSGLTPARCQASCSKNNMPFAGLQAVGSSWTCLCGQEMWPVAFNVYSYCDRKCPGDSSSTCGGLSKVRAFYQNPQYVGLDQSAIYMGCLGHNSLSIPPTLVRQSTFNVSRSDMTREKCLDACRAKGQTGWAAVQGNQCFCGSNFTLGDNTFLPDTYCTTSCPGSSKELCGSSVAVSIFNLTNYAAQGGSGLLSDSLPKATRHTAVLAVVVLAVALISTVQ</sequence>
<name>A0A8H3TXE6_9TREE</name>
<accession>A0A8H3TXE6</accession>
<comment type="caution">
    <text evidence="3">The sequence shown here is derived from an EMBL/GenBank/DDBJ whole genome shotgun (WGS) entry which is preliminary data.</text>
</comment>
<dbReference type="Pfam" id="PF09362">
    <property type="entry name" value="DUF1996"/>
    <property type="match status" value="1"/>
</dbReference>
<feature type="chain" id="PRO_5034914294" description="WSC domain-containing protein" evidence="1">
    <location>
        <begin position="26"/>
        <end position="654"/>
    </location>
</feature>
<dbReference type="InterPro" id="IPR018535">
    <property type="entry name" value="DUF1996"/>
</dbReference>
<dbReference type="PROSITE" id="PS51212">
    <property type="entry name" value="WSC"/>
    <property type="match status" value="2"/>
</dbReference>
<keyword evidence="1" id="KW-0732">Signal</keyword>